<evidence type="ECO:0000256" key="6">
    <source>
        <dbReference type="ARBA" id="ARBA00023157"/>
    </source>
</evidence>
<dbReference type="Pfam" id="PF00720">
    <property type="entry name" value="SSI"/>
    <property type="match status" value="1"/>
</dbReference>
<protein>
    <recommendedName>
        <fullName evidence="8">Subtilisin inhibitor domain-containing protein</fullName>
    </recommendedName>
</protein>
<comment type="similarity">
    <text evidence="2">Belongs to the protease inhibitor I16 (SSI) family.</text>
</comment>
<feature type="region of interest" description="Disordered" evidence="7">
    <location>
        <begin position="1"/>
        <end position="60"/>
    </location>
</feature>
<keyword evidence="5" id="KW-0722">Serine protease inhibitor</keyword>
<dbReference type="SUPFAM" id="SSF55399">
    <property type="entry name" value="Subtilisin inhibitor"/>
    <property type="match status" value="1"/>
</dbReference>
<evidence type="ECO:0000256" key="2">
    <source>
        <dbReference type="ARBA" id="ARBA00010472"/>
    </source>
</evidence>
<feature type="compositionally biased region" description="Pro residues" evidence="7">
    <location>
        <begin position="1"/>
        <end position="11"/>
    </location>
</feature>
<reference evidence="9 10" key="1">
    <citation type="journal article" date="2019" name="J. Ind. Microbiol. Biotechnol.">
        <title>The complete genomic sequence of Streptomyces spectabilis NRRL-2792 and identification of secondary metabolite biosynthetic gene clusters.</title>
        <authorList>
            <person name="Sinha A."/>
            <person name="Phillips-Salemka S."/>
            <person name="Niraula T.A."/>
            <person name="Short K.A."/>
            <person name="Niraula N.P."/>
        </authorList>
    </citation>
    <scope>NUCLEOTIDE SEQUENCE [LARGE SCALE GENOMIC DNA]</scope>
    <source>
        <strain evidence="9 10">NRRL 2792</strain>
    </source>
</reference>
<accession>A0A516RLA8</accession>
<evidence type="ECO:0000313" key="10">
    <source>
        <dbReference type="Proteomes" id="UP000316806"/>
    </source>
</evidence>
<dbReference type="Proteomes" id="UP000316806">
    <property type="component" value="Chromosome"/>
</dbReference>
<organism evidence="9 10">
    <name type="scientific">Streptomyces spectabilis</name>
    <dbReference type="NCBI Taxonomy" id="68270"/>
    <lineage>
        <taxon>Bacteria</taxon>
        <taxon>Bacillati</taxon>
        <taxon>Actinomycetota</taxon>
        <taxon>Actinomycetes</taxon>
        <taxon>Kitasatosporales</taxon>
        <taxon>Streptomycetaceae</taxon>
        <taxon>Streptomyces</taxon>
    </lineage>
</organism>
<keyword evidence="6" id="KW-1015">Disulfide bond</keyword>
<evidence type="ECO:0000256" key="7">
    <source>
        <dbReference type="SAM" id="MobiDB-lite"/>
    </source>
</evidence>
<comment type="subcellular location">
    <subcellularLocation>
        <location evidence="1">Secreted</location>
    </subcellularLocation>
</comment>
<dbReference type="AlphaFoldDB" id="A0A516RLA8"/>
<dbReference type="GO" id="GO:0005576">
    <property type="term" value="C:extracellular region"/>
    <property type="evidence" value="ECO:0007669"/>
    <property type="project" value="UniProtKB-SubCell"/>
</dbReference>
<dbReference type="PROSITE" id="PS00999">
    <property type="entry name" value="SSI"/>
    <property type="match status" value="1"/>
</dbReference>
<feature type="domain" description="Subtilisin inhibitor" evidence="8">
    <location>
        <begin position="113"/>
        <end position="192"/>
    </location>
</feature>
<dbReference type="InterPro" id="IPR023549">
    <property type="entry name" value="Subtilisin_inhibitor"/>
</dbReference>
<keyword evidence="3" id="KW-0964">Secreted</keyword>
<dbReference type="Gene3D" id="3.30.350.10">
    <property type="entry name" value="Subtilisin inhibitor-like"/>
    <property type="match status" value="1"/>
</dbReference>
<dbReference type="InterPro" id="IPR036819">
    <property type="entry name" value="Subtilisin_inhibitor-like_sf"/>
</dbReference>
<name>A0A516RLA8_STRST</name>
<evidence type="ECO:0000256" key="4">
    <source>
        <dbReference type="ARBA" id="ARBA00022690"/>
    </source>
</evidence>
<evidence type="ECO:0000313" key="9">
    <source>
        <dbReference type="EMBL" id="QDQ16429.1"/>
    </source>
</evidence>
<evidence type="ECO:0000256" key="5">
    <source>
        <dbReference type="ARBA" id="ARBA00022900"/>
    </source>
</evidence>
<evidence type="ECO:0000256" key="3">
    <source>
        <dbReference type="ARBA" id="ARBA00022525"/>
    </source>
</evidence>
<keyword evidence="4" id="KW-0646">Protease inhibitor</keyword>
<gene>
    <name evidence="9" type="ORF">FH965_19235</name>
</gene>
<evidence type="ECO:0000256" key="1">
    <source>
        <dbReference type="ARBA" id="ARBA00004613"/>
    </source>
</evidence>
<dbReference type="EMBL" id="CP040916">
    <property type="protein sequence ID" value="QDQ16429.1"/>
    <property type="molecule type" value="Genomic_DNA"/>
</dbReference>
<sequence>MTQPGATPPIAAPTVLVTRPGGQSAQGHRNAARPGALEGTVGACPRGRRELETAHPRRAPVKPVTERRLFLTAVASTVTSVAASLGALAAPAAAAPADLIARDHLGLVTRDHLKVTYSENDGAAAHTTYELDCGPAGGSHPAPAKACERLDGLAAEGTDPFTPVARDAMCTQVYGGAQTAHVTGTWRGRTVDATFKRTDGCQISRWNTLVPVLPPTDA</sequence>
<dbReference type="GO" id="GO:0004867">
    <property type="term" value="F:serine-type endopeptidase inhibitor activity"/>
    <property type="evidence" value="ECO:0007669"/>
    <property type="project" value="UniProtKB-KW"/>
</dbReference>
<evidence type="ECO:0000259" key="8">
    <source>
        <dbReference type="Pfam" id="PF00720"/>
    </source>
</evidence>
<dbReference type="InterPro" id="IPR020054">
    <property type="entry name" value="Prot_inh_SSI_I16_CS"/>
</dbReference>
<proteinExistence type="inferred from homology"/>